<dbReference type="AlphaFoldDB" id="A0A1C2E856"/>
<protein>
    <recommendedName>
        <fullName evidence="1">Dermonecrotic toxin N-terminal domain-containing protein</fullName>
    </recommendedName>
</protein>
<sequence length="1154" mass="129695">MNSTNVTAPSMLDVDSSALTIYTLPDFTQALEQTLTDCLRLSHRGLAFDYARARLVCQERSIEPGATEVTSSYPLIASLTAHFTGLFQWQNVESAGLYTTEFPLSDTPSIGGLDRDALIALYAAVAQALPARYKQTLSDHWAELQPSGKKRGDDFLADRVKLLRLEGQMRVEKGEFRPYLYSMLDATLDYGMDTSADPLQKHDVFNLWLGTSSTALFPLTGAFVITEQRSDQVPAPDDESVGEVVLYTPAGSLERFDSVNQLTGTLTRRLADETQRRQLLGHLRLNDVITMALPNTDVEQPPVRWGLQKLGNNFMSLLLTSQIIKQKADFDHAVNIAQSLNLNQPSLQRLILELMASDQLFDNHRIERQLDCDVVREQMPDWWDKMSEEQRAEWTRDATAYAQSIRTIRRISLDYFNTPQANGAHVITAYVDATVTAALAEKNIQLAPRNIQVIATFQHLDASLFYPLTPTETTTRFQTHSLHALAHEDALRTNIQNAIELRAADEHGAEIPGLSGAFVRELLARIQIPKRLDDYLTEHLDHSEYAGQLKRQHRELLLARLGMAYRESQLNGFPENRLRWIKAVLEGPDSQRRPGVDEVNIEVRLLHISGVKIPDVMLIAPAGKFSKGPLVLCTLNAPDNVVFRAFDSMFHLTNAFLENDTYKSYMARLLPLADRRQARLMLDYEESLKHWRLPDVLASLPSPLPIPSHFTHPVVFVTQTGDLLDEYFGGRIRQLKEEAKSLLIQPGSGESRWQTFDMVVSVALLLLPPPVMIPLALGMGLANAWSGFQKVDENDWDGAAQEFMDAAGYLLTAGISRAGGAAFKGRQLAAIKRPHLVRRTGRHGQVQIGYLLSPAGAPYFAESGMITRLDPKKFTEITLDSEKAYVARRFNLFGRCRLYRPYYRDPALLIHEDEYVVRTRTGGWRKLSQPVVRLAPSASRQARHDLSLLLTGWPFPSEGISIAEPSLDEPRFLALAERARAELYPELLDYIEGGSAEINQLLRSGARTPRTQAFLNQFYRLRSWKGDAFRAARVTDEGLQQLRRQLGAVFVDAGVQSASISRGNAVRWSLDRFVTDQALSNTRPVFLIFAPSVPKKNMFSDFLADHVAIPPGTRVQLKAFQEVNGQAFAYFTAPDNIVYETFDLFTGERELFVR</sequence>
<evidence type="ECO:0000313" key="2">
    <source>
        <dbReference type="EMBL" id="OCX23180.1"/>
    </source>
</evidence>
<name>A0A1C2E856_9PSED</name>
<dbReference type="Proteomes" id="UP000095143">
    <property type="component" value="Unassembled WGS sequence"/>
</dbReference>
<reference evidence="2 3" key="1">
    <citation type="submission" date="2016-08" db="EMBL/GenBank/DDBJ databases">
        <title>Whole genome sequence of Pseudomonas graminis strain UASWS1507, a potential biological control agent for agriculture.</title>
        <authorList>
            <person name="Crovadore J."/>
            <person name="Calmin G."/>
            <person name="Chablais R."/>
            <person name="Cochard B."/>
            <person name="Lefort F."/>
        </authorList>
    </citation>
    <scope>NUCLEOTIDE SEQUENCE [LARGE SCALE GENOMIC DNA]</scope>
    <source>
        <strain evidence="2 3">UASWS1507</strain>
    </source>
</reference>
<evidence type="ECO:0000259" key="1">
    <source>
        <dbReference type="Pfam" id="PF20178"/>
    </source>
</evidence>
<feature type="domain" description="Dermonecrotic toxin N-terminal" evidence="1">
    <location>
        <begin position="511"/>
        <end position="672"/>
    </location>
</feature>
<evidence type="ECO:0000313" key="3">
    <source>
        <dbReference type="Proteomes" id="UP000095143"/>
    </source>
</evidence>
<dbReference type="Pfam" id="PF20178">
    <property type="entry name" value="ToxA_N"/>
    <property type="match status" value="1"/>
</dbReference>
<accession>A0A1C2E856</accession>
<dbReference type="EMBL" id="MDEN01000058">
    <property type="protein sequence ID" value="OCX23180.1"/>
    <property type="molecule type" value="Genomic_DNA"/>
</dbReference>
<organism evidence="2 3">
    <name type="scientific">Pseudomonas graminis</name>
    <dbReference type="NCBI Taxonomy" id="158627"/>
    <lineage>
        <taxon>Bacteria</taxon>
        <taxon>Pseudomonadati</taxon>
        <taxon>Pseudomonadota</taxon>
        <taxon>Gammaproteobacteria</taxon>
        <taxon>Pseudomonadales</taxon>
        <taxon>Pseudomonadaceae</taxon>
        <taxon>Pseudomonas</taxon>
    </lineage>
</organism>
<gene>
    <name evidence="2" type="ORF">BBI10_07505</name>
</gene>
<comment type="caution">
    <text evidence="2">The sequence shown here is derived from an EMBL/GenBank/DDBJ whole genome shotgun (WGS) entry which is preliminary data.</text>
</comment>
<proteinExistence type="predicted"/>
<dbReference type="InterPro" id="IPR046673">
    <property type="entry name" value="ToxA_N"/>
</dbReference>